<dbReference type="PANTHER" id="PTHR30435:SF1">
    <property type="entry name" value="FLAGELLAR HOOK PROTEIN FLGE"/>
    <property type="match status" value="1"/>
</dbReference>
<name>R4KM96_9FIRM</name>
<dbReference type="GO" id="GO:0009424">
    <property type="term" value="C:bacterial-type flagellum hook"/>
    <property type="evidence" value="ECO:0007669"/>
    <property type="project" value="TreeGrafter"/>
</dbReference>
<gene>
    <name evidence="9" type="ORF">Desgi_2221</name>
</gene>
<keyword evidence="3 4" id="KW-0975">Bacterial flagellum</keyword>
<dbReference type="InterPro" id="IPR019776">
    <property type="entry name" value="Flagellar_basal_body_rod_CS"/>
</dbReference>
<evidence type="ECO:0000256" key="3">
    <source>
        <dbReference type="ARBA" id="ARBA00023143"/>
    </source>
</evidence>
<feature type="domain" description="Flagellar hook protein FlgE/F/G-like D1" evidence="8">
    <location>
        <begin position="89"/>
        <end position="140"/>
    </location>
</feature>
<evidence type="ECO:0000256" key="5">
    <source>
        <dbReference type="SAM" id="MobiDB-lite"/>
    </source>
</evidence>
<dbReference type="PROSITE" id="PS00588">
    <property type="entry name" value="FLAGELLA_BB_ROD"/>
    <property type="match status" value="1"/>
</dbReference>
<dbReference type="Pfam" id="PF00460">
    <property type="entry name" value="Flg_bb_rod"/>
    <property type="match status" value="1"/>
</dbReference>
<keyword evidence="9" id="KW-0969">Cilium</keyword>
<dbReference type="EMBL" id="CP003273">
    <property type="protein sequence ID" value="AGL01650.1"/>
    <property type="molecule type" value="Genomic_DNA"/>
</dbReference>
<dbReference type="AlphaFoldDB" id="R4KM96"/>
<dbReference type="RefSeq" id="WP_006522081.1">
    <property type="nucleotide sequence ID" value="NC_021184.1"/>
</dbReference>
<evidence type="ECO:0000256" key="4">
    <source>
        <dbReference type="RuleBase" id="RU362116"/>
    </source>
</evidence>
<protein>
    <recommendedName>
        <fullName evidence="4">Flagellar hook protein FlgE</fullName>
    </recommendedName>
</protein>
<dbReference type="InterPro" id="IPR010930">
    <property type="entry name" value="Flg_bb/hook_C_dom"/>
</dbReference>
<comment type="subcellular location">
    <subcellularLocation>
        <location evidence="1 4">Bacterial flagellum basal body</location>
    </subcellularLocation>
</comment>
<comment type="similarity">
    <text evidence="2 4">Belongs to the flagella basal body rod proteins family.</text>
</comment>
<evidence type="ECO:0000259" key="7">
    <source>
        <dbReference type="Pfam" id="PF06429"/>
    </source>
</evidence>
<sequence>MIRSLYSGVSGMKNHQIRMDVVGNNIANVNTTGYKSGRVNFEDTLYQTIRSGDESKNAAQVGTGMSVSGITNDFTTGPSQSTGRTLDLAIDGNGMFVLQNDKGERFLSRDGIFYLTEDNRLVNSNGLRVCDNKGEEIRINVTPTPGSNGTAGKYEFAIDSTGFADGDTITIDGVQFTAVNNVLNDNEFKISNDSTKTILENFKITLENLKSAIEGNADLKDKYSVNTDNFDPGVQGVYAYKFTGNFEAGDSITIDGEEFVATGNTPPGDHEFTTDASLDNAIANLASALSASGLFDNYVFTPSAGTLTITQNVGDPVAPTVDFEDKDTTTPINIDRVETPPPTIGVAPEAKITLSQQSGYYSSLRPTVQSGAVTGGVTTITPGESPVPPGSSKITSIIIDEQGKIYVNGSSTPADIGGGESIGIAMFNNFEGLERVGENLYRETPSSGEELSNYTDMTTLNADCKINSCYLEMSNVNLTDEFTNMITTQRGYQASARTITVSDTMLEELLNLKR</sequence>
<dbReference type="Proteomes" id="UP000013520">
    <property type="component" value="Chromosome"/>
</dbReference>
<feature type="region of interest" description="Disordered" evidence="5">
    <location>
        <begin position="323"/>
        <end position="345"/>
    </location>
</feature>
<dbReference type="SUPFAM" id="SSF117143">
    <property type="entry name" value="Flagellar hook protein flgE"/>
    <property type="match status" value="1"/>
</dbReference>
<evidence type="ECO:0000256" key="1">
    <source>
        <dbReference type="ARBA" id="ARBA00004117"/>
    </source>
</evidence>
<dbReference type="GO" id="GO:0009425">
    <property type="term" value="C:bacterial-type flagellum basal body"/>
    <property type="evidence" value="ECO:0007669"/>
    <property type="project" value="UniProtKB-SubCell"/>
</dbReference>
<proteinExistence type="inferred from homology"/>
<evidence type="ECO:0000313" key="9">
    <source>
        <dbReference type="EMBL" id="AGL01650.1"/>
    </source>
</evidence>
<dbReference type="KEGG" id="dgi:Desgi_2221"/>
<evidence type="ECO:0000259" key="6">
    <source>
        <dbReference type="Pfam" id="PF00460"/>
    </source>
</evidence>
<dbReference type="NCBIfam" id="TIGR03506">
    <property type="entry name" value="FlgEFG_subfam"/>
    <property type="match status" value="1"/>
</dbReference>
<keyword evidence="9" id="KW-0282">Flagellum</keyword>
<dbReference type="HOGENOM" id="CLU_013687_2_4_9"/>
<feature type="domain" description="Flagellar basal-body/hook protein C-terminal" evidence="7">
    <location>
        <begin position="470"/>
        <end position="512"/>
    </location>
</feature>
<dbReference type="PANTHER" id="PTHR30435">
    <property type="entry name" value="FLAGELLAR PROTEIN"/>
    <property type="match status" value="1"/>
</dbReference>
<dbReference type="OrthoDB" id="9804559at2"/>
<evidence type="ECO:0000256" key="2">
    <source>
        <dbReference type="ARBA" id="ARBA00009677"/>
    </source>
</evidence>
<evidence type="ECO:0000313" key="10">
    <source>
        <dbReference type="Proteomes" id="UP000013520"/>
    </source>
</evidence>
<reference evidence="9 10" key="1">
    <citation type="submission" date="2012-01" db="EMBL/GenBank/DDBJ databases">
        <title>Complete sequence of Desulfotomaculum gibsoniae DSM 7213.</title>
        <authorList>
            <consortium name="US DOE Joint Genome Institute"/>
            <person name="Lucas S."/>
            <person name="Han J."/>
            <person name="Lapidus A."/>
            <person name="Cheng J.-F."/>
            <person name="Goodwin L."/>
            <person name="Pitluck S."/>
            <person name="Peters L."/>
            <person name="Ovchinnikova G."/>
            <person name="Teshima H."/>
            <person name="Detter J.C."/>
            <person name="Han C."/>
            <person name="Tapia R."/>
            <person name="Land M."/>
            <person name="Hauser L."/>
            <person name="Kyrpides N."/>
            <person name="Ivanova N."/>
            <person name="Pagani I."/>
            <person name="Parshina S."/>
            <person name="Plugge C."/>
            <person name="Muyzer G."/>
            <person name="Kuever J."/>
            <person name="Ivanova A."/>
            <person name="Nazina T."/>
            <person name="Klenk H.-P."/>
            <person name="Brambilla E."/>
            <person name="Spring S."/>
            <person name="Stams A.F."/>
            <person name="Woyke T."/>
        </authorList>
    </citation>
    <scope>NUCLEOTIDE SEQUENCE [LARGE SCALE GENOMIC DNA]</scope>
    <source>
        <strain evidence="9 10">DSM 7213</strain>
    </source>
</reference>
<dbReference type="InterPro" id="IPR053967">
    <property type="entry name" value="LlgE_F_G-like_D1"/>
</dbReference>
<accession>R4KM96</accession>
<dbReference type="GO" id="GO:0005829">
    <property type="term" value="C:cytosol"/>
    <property type="evidence" value="ECO:0007669"/>
    <property type="project" value="TreeGrafter"/>
</dbReference>
<dbReference type="InterPro" id="IPR001444">
    <property type="entry name" value="Flag_bb_rod_N"/>
</dbReference>
<organism evidence="9 10">
    <name type="scientific">Desulfoscipio gibsoniae DSM 7213</name>
    <dbReference type="NCBI Taxonomy" id="767817"/>
    <lineage>
        <taxon>Bacteria</taxon>
        <taxon>Bacillati</taxon>
        <taxon>Bacillota</taxon>
        <taxon>Clostridia</taxon>
        <taxon>Eubacteriales</taxon>
        <taxon>Desulfallaceae</taxon>
        <taxon>Desulfoscipio</taxon>
    </lineage>
</organism>
<comment type="function">
    <text evidence="4">A flexible structure which links the flagellar filament to the drive apparatus in the basal body.</text>
</comment>
<keyword evidence="9" id="KW-0966">Cell projection</keyword>
<dbReference type="STRING" id="767817.Desgi_2221"/>
<evidence type="ECO:0000259" key="8">
    <source>
        <dbReference type="Pfam" id="PF22692"/>
    </source>
</evidence>
<feature type="domain" description="Flagellar basal body rod protein N-terminal" evidence="6">
    <location>
        <begin position="5"/>
        <end position="35"/>
    </location>
</feature>
<dbReference type="eggNOG" id="COG1749">
    <property type="taxonomic scope" value="Bacteria"/>
</dbReference>
<dbReference type="InterPro" id="IPR020013">
    <property type="entry name" value="Flagellar_FlgE/F/G"/>
</dbReference>
<keyword evidence="10" id="KW-1185">Reference proteome</keyword>
<dbReference type="Pfam" id="PF06429">
    <property type="entry name" value="Flg_bbr_C"/>
    <property type="match status" value="1"/>
</dbReference>
<dbReference type="InterPro" id="IPR037925">
    <property type="entry name" value="FlgE/F/G-like"/>
</dbReference>
<dbReference type="GO" id="GO:0071978">
    <property type="term" value="P:bacterial-type flagellum-dependent swarming motility"/>
    <property type="evidence" value="ECO:0007669"/>
    <property type="project" value="TreeGrafter"/>
</dbReference>
<dbReference type="Pfam" id="PF22692">
    <property type="entry name" value="LlgE_F_G_D1"/>
    <property type="match status" value="1"/>
</dbReference>